<reference evidence="1 2" key="1">
    <citation type="submission" date="2023-10" db="EMBL/GenBank/DDBJ databases">
        <title>A novel Glycoside Hydrolase 43-Like Enzyme from Clostrdium boliviensis is an Endo-xylanase, and a Candidate for Xylooligosaccharides Production from Different Xylan Substrates.</title>
        <authorList>
            <person name="Alvarez M.T."/>
            <person name="Rocabado-Villegas L.R."/>
            <person name="Salas-Veizaga D.M."/>
            <person name="Linares-Pasten J.A."/>
            <person name="Gudmundsdottir E.E."/>
            <person name="Hreggvidsson G.O."/>
            <person name="Adlercreutz P."/>
            <person name="Nordberg Karlsson E."/>
        </authorList>
    </citation>
    <scope>NUCLEOTIDE SEQUENCE [LARGE SCALE GENOMIC DNA]</scope>
    <source>
        <strain evidence="1 2">E-1</strain>
    </source>
</reference>
<evidence type="ECO:0000313" key="2">
    <source>
        <dbReference type="Proteomes" id="UP001276854"/>
    </source>
</evidence>
<evidence type="ECO:0000313" key="1">
    <source>
        <dbReference type="EMBL" id="MDW2796937.1"/>
    </source>
</evidence>
<name>A0ABU4GH42_9CLOT</name>
<comment type="caution">
    <text evidence="1">The sequence shown here is derived from an EMBL/GenBank/DDBJ whole genome shotgun (WGS) entry which is preliminary data.</text>
</comment>
<evidence type="ECO:0008006" key="3">
    <source>
        <dbReference type="Google" id="ProtNLM"/>
    </source>
</evidence>
<proteinExistence type="predicted"/>
<keyword evidence="2" id="KW-1185">Reference proteome</keyword>
<dbReference type="PROSITE" id="PS51257">
    <property type="entry name" value="PROKAR_LIPOPROTEIN"/>
    <property type="match status" value="1"/>
</dbReference>
<dbReference type="Proteomes" id="UP001276854">
    <property type="component" value="Unassembled WGS sequence"/>
</dbReference>
<protein>
    <recommendedName>
        <fullName evidence="3">Lipoprotein</fullName>
    </recommendedName>
</protein>
<dbReference type="EMBL" id="JAWONS010000099">
    <property type="protein sequence ID" value="MDW2796937.1"/>
    <property type="molecule type" value="Genomic_DNA"/>
</dbReference>
<sequence length="363" mass="41417">MIYQKLKGVIVSVIILCLITLSGCQTESNHVSPAYHVAFDNFALRTYIDLYETKLLYMETGDADTAFYIYNFQDGSNKKILTVGNFALKGMSNAFIDDALYFYMSLYQGSELENDLYVVNFSEERMYTVSKNTYYQKLIPLTVVDGKLISLQGDSSENGTFQSFIEMQDSSQTMERVQMHNAASQPRRIISIASDNTYLYAIEISDSDPDRKCFIVKYDRNFSSISETEITEILKKHEITSGIASFSVFQNYFTITDYSSNTIVCSFAGGDNQALLCENDLVYVPNDSAGSSHEFLYKRNTNEIYRLDTESGKFEIQNFDLENETYSIRVMLSYGDNLLIVKQPDNGNGKENVYLIPQKYEKQ</sequence>
<dbReference type="SUPFAM" id="SSF50965">
    <property type="entry name" value="Galactose oxidase, central domain"/>
    <property type="match status" value="1"/>
</dbReference>
<dbReference type="InterPro" id="IPR011043">
    <property type="entry name" value="Gal_Oxase/kelch_b-propeller"/>
</dbReference>
<accession>A0ABU4GH42</accession>
<organism evidence="1 2">
    <name type="scientific">Clostridium boliviensis</name>
    <dbReference type="NCBI Taxonomy" id="318465"/>
    <lineage>
        <taxon>Bacteria</taxon>
        <taxon>Bacillati</taxon>
        <taxon>Bacillota</taxon>
        <taxon>Clostridia</taxon>
        <taxon>Eubacteriales</taxon>
        <taxon>Clostridiaceae</taxon>
        <taxon>Clostridium</taxon>
    </lineage>
</organism>
<gene>
    <name evidence="1" type="ORF">RZO55_05005</name>
</gene>